<dbReference type="GO" id="GO:1901981">
    <property type="term" value="F:phosphatidylinositol phosphate binding"/>
    <property type="evidence" value="ECO:0007669"/>
    <property type="project" value="TreeGrafter"/>
</dbReference>
<name>R7VK63_CAPTE</name>
<feature type="non-terminal residue" evidence="5">
    <location>
        <position position="1"/>
    </location>
</feature>
<dbReference type="Pfam" id="PF03456">
    <property type="entry name" value="uDENN"/>
    <property type="match status" value="1"/>
</dbReference>
<dbReference type="GO" id="GO:0032456">
    <property type="term" value="P:endocytic recycling"/>
    <property type="evidence" value="ECO:0007669"/>
    <property type="project" value="TreeGrafter"/>
</dbReference>
<reference evidence="7" key="1">
    <citation type="submission" date="2012-12" db="EMBL/GenBank/DDBJ databases">
        <authorList>
            <person name="Hellsten U."/>
            <person name="Grimwood J."/>
            <person name="Chapman J.A."/>
            <person name="Shapiro H."/>
            <person name="Aerts A."/>
            <person name="Otillar R.P."/>
            <person name="Terry A.Y."/>
            <person name="Boore J.L."/>
            <person name="Simakov O."/>
            <person name="Marletaz F."/>
            <person name="Cho S.-J."/>
            <person name="Edsinger-Gonzales E."/>
            <person name="Havlak P."/>
            <person name="Kuo D.-H."/>
            <person name="Larsson T."/>
            <person name="Lv J."/>
            <person name="Arendt D."/>
            <person name="Savage R."/>
            <person name="Osoegawa K."/>
            <person name="de Jong P."/>
            <person name="Lindberg D.R."/>
            <person name="Seaver E.C."/>
            <person name="Weisblat D.A."/>
            <person name="Putnam N.H."/>
            <person name="Grigoriev I.V."/>
            <person name="Rokhsar D.S."/>
        </authorList>
    </citation>
    <scope>NUCLEOTIDE SEQUENCE</scope>
    <source>
        <strain evidence="7">I ESC-2004</strain>
    </source>
</reference>
<dbReference type="InterPro" id="IPR005112">
    <property type="entry name" value="dDENN_dom"/>
</dbReference>
<gene>
    <name evidence="5" type="ORF">CAPTEDRAFT_102631</name>
</gene>
<accession>R7VK63</accession>
<proteinExistence type="predicted"/>
<evidence type="ECO:0000259" key="4">
    <source>
        <dbReference type="PROSITE" id="PS50211"/>
    </source>
</evidence>
<dbReference type="Pfam" id="PF03455">
    <property type="entry name" value="dDENN"/>
    <property type="match status" value="1"/>
</dbReference>
<dbReference type="GO" id="GO:0005085">
    <property type="term" value="F:guanyl-nucleotide exchange factor activity"/>
    <property type="evidence" value="ECO:0007669"/>
    <property type="project" value="UniProtKB-KW"/>
</dbReference>
<dbReference type="SMART" id="SM00801">
    <property type="entry name" value="dDENN"/>
    <property type="match status" value="1"/>
</dbReference>
<dbReference type="InterPro" id="IPR043153">
    <property type="entry name" value="DENN_C"/>
</dbReference>
<dbReference type="FunFam" id="3.40.50.11500:FF:000001">
    <property type="entry name" value="Putative DENN domain-containing protein 1A"/>
    <property type="match status" value="1"/>
</dbReference>
<dbReference type="InterPro" id="IPR037516">
    <property type="entry name" value="Tripartite_DENN"/>
</dbReference>
<evidence type="ECO:0000313" key="5">
    <source>
        <dbReference type="EMBL" id="ELU17071.1"/>
    </source>
</evidence>
<evidence type="ECO:0000313" key="6">
    <source>
        <dbReference type="EnsemblMetazoa" id="CapteP102631"/>
    </source>
</evidence>
<dbReference type="Gene3D" id="6.10.140.1000">
    <property type="match status" value="1"/>
</dbReference>
<dbReference type="PANTHER" id="PTHR13196">
    <property type="entry name" value="DENN DOMAIN-CONTAINING"/>
    <property type="match status" value="1"/>
</dbReference>
<dbReference type="GO" id="GO:0006897">
    <property type="term" value="P:endocytosis"/>
    <property type="evidence" value="ECO:0007669"/>
    <property type="project" value="TreeGrafter"/>
</dbReference>
<evidence type="ECO:0000313" key="7">
    <source>
        <dbReference type="Proteomes" id="UP000014760"/>
    </source>
</evidence>
<dbReference type="GO" id="GO:0005829">
    <property type="term" value="C:cytosol"/>
    <property type="evidence" value="ECO:0007669"/>
    <property type="project" value="TreeGrafter"/>
</dbReference>
<dbReference type="PANTHER" id="PTHR13196:SF14">
    <property type="entry name" value="UDENN DOMAIN-CONTAINING PROTEIN"/>
    <property type="match status" value="1"/>
</dbReference>
<dbReference type="GO" id="GO:0030136">
    <property type="term" value="C:clathrin-coated vesicle"/>
    <property type="evidence" value="ECO:0007669"/>
    <property type="project" value="UniProtKB-SubCell"/>
</dbReference>
<dbReference type="STRING" id="283909.R7VK63"/>
<dbReference type="PROSITE" id="PS50211">
    <property type="entry name" value="DENN"/>
    <property type="match status" value="1"/>
</dbReference>
<evidence type="ECO:0000256" key="2">
    <source>
        <dbReference type="ARBA" id="ARBA00022658"/>
    </source>
</evidence>
<dbReference type="Proteomes" id="UP000014760">
    <property type="component" value="Unassembled WGS sequence"/>
</dbReference>
<evidence type="ECO:0000256" key="3">
    <source>
        <dbReference type="ARBA" id="ARBA00023329"/>
    </source>
</evidence>
<keyword evidence="2" id="KW-0344">Guanine-nucleotide releasing factor</keyword>
<dbReference type="SMART" id="SM00799">
    <property type="entry name" value="DENN"/>
    <property type="match status" value="1"/>
</dbReference>
<reference evidence="5 7" key="2">
    <citation type="journal article" date="2013" name="Nature">
        <title>Insights into bilaterian evolution from three spiralian genomes.</title>
        <authorList>
            <person name="Simakov O."/>
            <person name="Marletaz F."/>
            <person name="Cho S.J."/>
            <person name="Edsinger-Gonzales E."/>
            <person name="Havlak P."/>
            <person name="Hellsten U."/>
            <person name="Kuo D.H."/>
            <person name="Larsson T."/>
            <person name="Lv J."/>
            <person name="Arendt D."/>
            <person name="Savage R."/>
            <person name="Osoegawa K."/>
            <person name="de Jong P."/>
            <person name="Grimwood J."/>
            <person name="Chapman J.A."/>
            <person name="Shapiro H."/>
            <person name="Aerts A."/>
            <person name="Otillar R.P."/>
            <person name="Terry A.Y."/>
            <person name="Boore J.L."/>
            <person name="Grigoriev I.V."/>
            <person name="Lindberg D.R."/>
            <person name="Seaver E.C."/>
            <person name="Weisblat D.A."/>
            <person name="Putnam N.H."/>
            <person name="Rokhsar D.S."/>
        </authorList>
    </citation>
    <scope>NUCLEOTIDE SEQUENCE</scope>
    <source>
        <strain evidence="5 7">I ESC-2004</strain>
    </source>
</reference>
<dbReference type="HOGENOM" id="CLU_008196_3_0_1"/>
<comment type="subcellular location">
    <subcellularLocation>
        <location evidence="1">Cytoplasmic vesicle</location>
        <location evidence="1">Clathrin-coated vesicle</location>
    </subcellularLocation>
</comment>
<dbReference type="SMART" id="SM00800">
    <property type="entry name" value="uDENN"/>
    <property type="match status" value="1"/>
</dbReference>
<dbReference type="EMBL" id="KB292716">
    <property type="protein sequence ID" value="ELU17071.1"/>
    <property type="molecule type" value="Genomic_DNA"/>
</dbReference>
<sequence>RENPDKIFEVFAEIACPNEDGGGAFILQRYPQEYSDEEVIKNLPVFAFPCKTESSAVDHFTFVLTDLDGKFRFGFCRHTSNAQTCLCIVSCLPWFEVFYKLLNYLAEILNRSDENTVDPLLRLIYQNEMPATAAPVEVKFAFVCPDIEQLPCIPDNRNLTEYYNAVDATNMMFVFASLLFERRVLITSKKLSRLTACVHAANSLLFPMNWQHLYIPVLPENLKDYCSAPMPFIIGLHSSILQKLRISELGDVVVLDADANTVHSEYDDLASLPSDVVSSLKKRLKAQQADKMSSQIMGDGVAKAFLKALVALIGGYRDALRFRPGEQITFDPDAFVLSRPSSMQPFLQKMLDLQIFEQFINDRLDILNAGDGFTDLFEQEANLWADKWGTQSRYKDWSNNMKVRNSSAIFTLCKFIFFLTETRKEIQA</sequence>
<reference evidence="6" key="3">
    <citation type="submission" date="2015-06" db="UniProtKB">
        <authorList>
            <consortium name="EnsemblMetazoa"/>
        </authorList>
    </citation>
    <scope>IDENTIFICATION</scope>
</reference>
<organism evidence="5">
    <name type="scientific">Capitella teleta</name>
    <name type="common">Polychaete worm</name>
    <dbReference type="NCBI Taxonomy" id="283909"/>
    <lineage>
        <taxon>Eukaryota</taxon>
        <taxon>Metazoa</taxon>
        <taxon>Spiralia</taxon>
        <taxon>Lophotrochozoa</taxon>
        <taxon>Annelida</taxon>
        <taxon>Polychaeta</taxon>
        <taxon>Sedentaria</taxon>
        <taxon>Scolecida</taxon>
        <taxon>Capitellidae</taxon>
        <taxon>Capitella</taxon>
    </lineage>
</organism>
<dbReference type="EnsemblMetazoa" id="CapteT102631">
    <property type="protein sequence ID" value="CapteP102631"/>
    <property type="gene ID" value="CapteG102631"/>
</dbReference>
<dbReference type="EMBL" id="AMQN01017096">
    <property type="status" value="NOT_ANNOTATED_CDS"/>
    <property type="molecule type" value="Genomic_DNA"/>
</dbReference>
<dbReference type="OrthoDB" id="206724at2759"/>
<keyword evidence="7" id="KW-1185">Reference proteome</keyword>
<dbReference type="Gene3D" id="3.30.450.200">
    <property type="match status" value="1"/>
</dbReference>
<feature type="domain" description="UDENN" evidence="4">
    <location>
        <begin position="8"/>
        <end position="370"/>
    </location>
</feature>
<dbReference type="FunFam" id="3.30.450.200:FF:000003">
    <property type="entry name" value="DENN domain containing 1A"/>
    <property type="match status" value="1"/>
</dbReference>
<dbReference type="InterPro" id="IPR005113">
    <property type="entry name" value="uDENN_dom"/>
</dbReference>
<dbReference type="OMA" id="LMAPMPY"/>
<dbReference type="InterPro" id="IPR040032">
    <property type="entry name" value="DENND1A/B/C"/>
</dbReference>
<keyword evidence="3" id="KW-0968">Cytoplasmic vesicle</keyword>
<protein>
    <recommendedName>
        <fullName evidence="4">UDENN domain-containing protein</fullName>
    </recommendedName>
</protein>
<dbReference type="AlphaFoldDB" id="R7VK63"/>
<dbReference type="Gene3D" id="3.40.50.11500">
    <property type="match status" value="1"/>
</dbReference>
<evidence type="ECO:0000256" key="1">
    <source>
        <dbReference type="ARBA" id="ARBA00004132"/>
    </source>
</evidence>
<dbReference type="InterPro" id="IPR001194">
    <property type="entry name" value="cDENN_dom"/>
</dbReference>
<dbReference type="Pfam" id="PF02141">
    <property type="entry name" value="DENN"/>
    <property type="match status" value="1"/>
</dbReference>